<comment type="caution">
    <text evidence="1">The sequence shown here is derived from an EMBL/GenBank/DDBJ whole genome shotgun (WGS) entry which is preliminary data.</text>
</comment>
<evidence type="ECO:0000313" key="2">
    <source>
        <dbReference type="Proteomes" id="UP000251075"/>
    </source>
</evidence>
<dbReference type="Proteomes" id="UP000251075">
    <property type="component" value="Unassembled WGS sequence"/>
</dbReference>
<proteinExistence type="predicted"/>
<gene>
    <name evidence="1" type="ORF">CU669_12655</name>
</gene>
<evidence type="ECO:0000313" key="1">
    <source>
        <dbReference type="EMBL" id="RAU21539.1"/>
    </source>
</evidence>
<dbReference type="RefSeq" id="WP_112145227.1">
    <property type="nucleotide sequence ID" value="NZ_PGTO01000009.1"/>
</dbReference>
<dbReference type="OrthoDB" id="7173889at2"/>
<dbReference type="InterPro" id="IPR025227">
    <property type="entry name" value="DUF4169"/>
</dbReference>
<dbReference type="EMBL" id="PGTO01000009">
    <property type="protein sequence ID" value="RAU21539.1"/>
    <property type="molecule type" value="Genomic_DNA"/>
</dbReference>
<dbReference type="Pfam" id="PF13770">
    <property type="entry name" value="DUF4169"/>
    <property type="match status" value="1"/>
</dbReference>
<sequence>MAEIINLNRVRKTKAKEKKAAQADTNRVVFGRTRAEREAIRKGLEKAKDDLNGKKLEE</sequence>
<protein>
    <submittedName>
        <fullName evidence="1">DUF4169 domain-containing protein</fullName>
    </submittedName>
</protein>
<organism evidence="1 2">
    <name type="scientific">Paramagnetospirillum kuznetsovii</name>
    <dbReference type="NCBI Taxonomy" id="2053833"/>
    <lineage>
        <taxon>Bacteria</taxon>
        <taxon>Pseudomonadati</taxon>
        <taxon>Pseudomonadota</taxon>
        <taxon>Alphaproteobacteria</taxon>
        <taxon>Rhodospirillales</taxon>
        <taxon>Magnetospirillaceae</taxon>
        <taxon>Paramagnetospirillum</taxon>
    </lineage>
</organism>
<keyword evidence="2" id="KW-1185">Reference proteome</keyword>
<name>A0A364NWR4_9PROT</name>
<reference evidence="1 2" key="1">
    <citation type="submission" date="2017-11" db="EMBL/GenBank/DDBJ databases">
        <title>Draft genome sequence of magnetotactic bacterium Magnetospirillum kuznetsovii LBB-42.</title>
        <authorList>
            <person name="Grouzdev D.S."/>
            <person name="Rysina M.S."/>
            <person name="Baslerov R.V."/>
            <person name="Koziaeva V."/>
        </authorList>
    </citation>
    <scope>NUCLEOTIDE SEQUENCE [LARGE SCALE GENOMIC DNA]</scope>
    <source>
        <strain evidence="1 2">LBB-42</strain>
    </source>
</reference>
<dbReference type="AlphaFoldDB" id="A0A364NWR4"/>
<accession>A0A364NWR4</accession>